<reference evidence="1" key="1">
    <citation type="submission" date="2010-05" db="EMBL/GenBank/DDBJ databases">
        <title>The draft genome of Desulfonatronospira thiodismutans ASO3-1.</title>
        <authorList>
            <consortium name="US DOE Joint Genome Institute (JGI-PGF)"/>
            <person name="Lucas S."/>
            <person name="Copeland A."/>
            <person name="Lapidus A."/>
            <person name="Cheng J.-F."/>
            <person name="Bruce D."/>
            <person name="Goodwin L."/>
            <person name="Pitluck S."/>
            <person name="Chertkov O."/>
            <person name="Brettin T."/>
            <person name="Detter J.C."/>
            <person name="Han C."/>
            <person name="Land M.L."/>
            <person name="Hauser L."/>
            <person name="Kyrpides N."/>
            <person name="Mikhailova N."/>
            <person name="Muyzer G."/>
            <person name="Woyke T."/>
        </authorList>
    </citation>
    <scope>NUCLEOTIDE SEQUENCE [LARGE SCALE GENOMIC DNA]</scope>
    <source>
        <strain evidence="1">ASO3-1</strain>
    </source>
</reference>
<proteinExistence type="predicted"/>
<comment type="caution">
    <text evidence="1">The sequence shown here is derived from an EMBL/GenBank/DDBJ whole genome shotgun (WGS) entry which is preliminary data.</text>
</comment>
<sequence>MDTWISFFAKVVPMSHTKTMIYSLEITLPLREPRFDIKQIDICIQMYILRSRRHV</sequence>
<name>D6SUW1_9BACT</name>
<protein>
    <submittedName>
        <fullName evidence="1">Uncharacterized protein</fullName>
    </submittedName>
</protein>
<dbReference type="Proteomes" id="UP000005496">
    <property type="component" value="Unassembled WGS sequence"/>
</dbReference>
<accession>D6SUW1</accession>
<gene>
    <name evidence="1" type="ORF">Dthio_PD0406</name>
</gene>
<evidence type="ECO:0000313" key="1">
    <source>
        <dbReference type="EMBL" id="EFI33091.1"/>
    </source>
</evidence>
<evidence type="ECO:0000313" key="2">
    <source>
        <dbReference type="Proteomes" id="UP000005496"/>
    </source>
</evidence>
<dbReference type="AlphaFoldDB" id="D6SUW1"/>
<organism evidence="1 2">
    <name type="scientific">Desulfonatronospira thiodismutans ASO3-1</name>
    <dbReference type="NCBI Taxonomy" id="555779"/>
    <lineage>
        <taxon>Bacteria</taxon>
        <taxon>Pseudomonadati</taxon>
        <taxon>Thermodesulfobacteriota</taxon>
        <taxon>Desulfovibrionia</taxon>
        <taxon>Desulfovibrionales</taxon>
        <taxon>Desulfonatronovibrionaceae</taxon>
        <taxon>Desulfonatronospira</taxon>
    </lineage>
</organism>
<keyword evidence="2" id="KW-1185">Reference proteome</keyword>
<dbReference type="EMBL" id="ACJN02000004">
    <property type="protein sequence ID" value="EFI33091.1"/>
    <property type="molecule type" value="Genomic_DNA"/>
</dbReference>